<keyword evidence="1" id="KW-0472">Membrane</keyword>
<evidence type="ECO:0000313" key="2">
    <source>
        <dbReference type="EMBL" id="MDC9623596.1"/>
    </source>
</evidence>
<dbReference type="RefSeq" id="WP_273581030.1">
    <property type="nucleotide sequence ID" value="NZ_JAQRFO010000058.1"/>
</dbReference>
<dbReference type="EMBL" id="JAQRFO010000058">
    <property type="protein sequence ID" value="MDC9623596.1"/>
    <property type="molecule type" value="Genomic_DNA"/>
</dbReference>
<keyword evidence="1" id="KW-1133">Transmembrane helix</keyword>
<organism evidence="2 3">
    <name type="scientific">Xenorhabdus aichiensis</name>
    <dbReference type="NCBI Taxonomy" id="3025874"/>
    <lineage>
        <taxon>Bacteria</taxon>
        <taxon>Pseudomonadati</taxon>
        <taxon>Pseudomonadota</taxon>
        <taxon>Gammaproteobacteria</taxon>
        <taxon>Enterobacterales</taxon>
        <taxon>Morganellaceae</taxon>
        <taxon>Xenorhabdus</taxon>
    </lineage>
</organism>
<comment type="caution">
    <text evidence="2">The sequence shown here is derived from an EMBL/GenBank/DDBJ whole genome shotgun (WGS) entry which is preliminary data.</text>
</comment>
<accession>A0ABT5M7B9</accession>
<keyword evidence="3" id="KW-1185">Reference proteome</keyword>
<reference evidence="2 3" key="1">
    <citation type="submission" date="2023-02" db="EMBL/GenBank/DDBJ databases">
        <title>Entomopathogenic bacteria.</title>
        <authorList>
            <person name="Machado R.A."/>
        </authorList>
    </citation>
    <scope>NUCLEOTIDE SEQUENCE [LARGE SCALE GENOMIC DNA]</scope>
    <source>
        <strain evidence="2 3">XENO-7</strain>
    </source>
</reference>
<protein>
    <submittedName>
        <fullName evidence="2">DUF2569 domain-containing protein</fullName>
    </submittedName>
</protein>
<keyword evidence="1" id="KW-0812">Transmembrane</keyword>
<feature type="transmembrane region" description="Helical" evidence="1">
    <location>
        <begin position="137"/>
        <end position="156"/>
    </location>
</feature>
<sequence>MNKWICTKYGEKEISQDTEYCEKCADESFKKIGGWLYLPAIGLILSVIFIIYQFKIAAEVVSRVAYYSTLQNIVIFTMVANIILLLLVFHTAILFFNKLKQAPRFCILLCLSNVLIQGITIFLITNGLGYSIDYATISPILQAVVTAAIWIPYFMMSVRVKKTFVN</sequence>
<dbReference type="InterPro" id="IPR019690">
    <property type="entry name" value="DUF2569"/>
</dbReference>
<feature type="transmembrane region" description="Helical" evidence="1">
    <location>
        <begin position="74"/>
        <end position="96"/>
    </location>
</feature>
<evidence type="ECO:0000256" key="1">
    <source>
        <dbReference type="SAM" id="Phobius"/>
    </source>
</evidence>
<feature type="transmembrane region" description="Helical" evidence="1">
    <location>
        <begin position="105"/>
        <end position="125"/>
    </location>
</feature>
<proteinExistence type="predicted"/>
<feature type="transmembrane region" description="Helical" evidence="1">
    <location>
        <begin position="35"/>
        <end position="54"/>
    </location>
</feature>
<name>A0ABT5M7B9_9GAMM</name>
<dbReference type="Proteomes" id="UP001214757">
    <property type="component" value="Unassembled WGS sequence"/>
</dbReference>
<gene>
    <name evidence="2" type="ORF">PSI22_18615</name>
</gene>
<dbReference type="Pfam" id="PF10754">
    <property type="entry name" value="DUF2569"/>
    <property type="match status" value="1"/>
</dbReference>
<evidence type="ECO:0000313" key="3">
    <source>
        <dbReference type="Proteomes" id="UP001214757"/>
    </source>
</evidence>